<name>A0ACC2WWY1_9TREE</name>
<evidence type="ECO:0000313" key="2">
    <source>
        <dbReference type="Proteomes" id="UP001230649"/>
    </source>
</evidence>
<reference evidence="1" key="1">
    <citation type="submission" date="2023-04" db="EMBL/GenBank/DDBJ databases">
        <title>Draft Genome sequencing of Naganishia species isolated from polar environments using Oxford Nanopore Technology.</title>
        <authorList>
            <person name="Leo P."/>
            <person name="Venkateswaran K."/>
        </authorList>
    </citation>
    <scope>NUCLEOTIDE SEQUENCE</scope>
    <source>
        <strain evidence="1">MNA-CCFEE 5262</strain>
    </source>
</reference>
<proteinExistence type="predicted"/>
<accession>A0ACC2WWY1</accession>
<protein>
    <submittedName>
        <fullName evidence="1">Uncharacterized protein</fullName>
    </submittedName>
</protein>
<sequence length="361" mass="40200">MSTAAETQEVPKAILYSWKTSVWASVPLLCLHEKGYSEDEYIVKQVDITKGENFSPSYLKINANGTVPTLVVPTMETVGPETVSRYRSLRDTVTIAQFLDQARGANTSHTVSDLPAPALGPATMEGKFTSDALTSLVHLPTVDPNFLYLSARDERELVEKANSAAGTFVSNRAEALDRYIAQAEQQMKLKNGNFASHDHTQDGTNGNTPSSLEARTVQFLKEKKEANDILHAIYTRQAGKEREQGFFEASQKAWSHSLPEVINGLEQAIIGPYAVGDQISLADLHIISWLARLVQISRGDVSADAILKVDNMMGNGHHVGEKLKQFWAQWIQRESFRKVWVQRDPEFDDEDSQIQAWLNVI</sequence>
<keyword evidence="2" id="KW-1185">Reference proteome</keyword>
<gene>
    <name evidence="1" type="ORF">QFC20_000961</name>
</gene>
<comment type="caution">
    <text evidence="1">The sequence shown here is derived from an EMBL/GenBank/DDBJ whole genome shotgun (WGS) entry which is preliminary data.</text>
</comment>
<organism evidence="1 2">
    <name type="scientific">Naganishia adeliensis</name>
    <dbReference type="NCBI Taxonomy" id="92952"/>
    <lineage>
        <taxon>Eukaryota</taxon>
        <taxon>Fungi</taxon>
        <taxon>Dikarya</taxon>
        <taxon>Basidiomycota</taxon>
        <taxon>Agaricomycotina</taxon>
        <taxon>Tremellomycetes</taxon>
        <taxon>Filobasidiales</taxon>
        <taxon>Filobasidiaceae</taxon>
        <taxon>Naganishia</taxon>
    </lineage>
</organism>
<dbReference type="EMBL" id="JASBWS010000005">
    <property type="protein sequence ID" value="KAJ9115634.1"/>
    <property type="molecule type" value="Genomic_DNA"/>
</dbReference>
<evidence type="ECO:0000313" key="1">
    <source>
        <dbReference type="EMBL" id="KAJ9115634.1"/>
    </source>
</evidence>
<dbReference type="Proteomes" id="UP001230649">
    <property type="component" value="Unassembled WGS sequence"/>
</dbReference>